<dbReference type="InterPro" id="IPR019734">
    <property type="entry name" value="TPR_rpt"/>
</dbReference>
<protein>
    <submittedName>
        <fullName evidence="3">Uncharacterized protein</fullName>
    </submittedName>
</protein>
<keyword evidence="1" id="KW-0802">TPR repeat</keyword>
<dbReference type="PANTHER" id="PTHR46082:SF6">
    <property type="entry name" value="AAA+ ATPASE DOMAIN-CONTAINING PROTEIN-RELATED"/>
    <property type="match status" value="1"/>
</dbReference>
<feature type="compositionally biased region" description="Polar residues" evidence="2">
    <location>
        <begin position="154"/>
        <end position="169"/>
    </location>
</feature>
<name>A0A225AEN0_TALAT</name>
<dbReference type="EMBL" id="LFMY01000014">
    <property type="protein sequence ID" value="OKL56474.1"/>
    <property type="molecule type" value="Genomic_DNA"/>
</dbReference>
<evidence type="ECO:0000256" key="2">
    <source>
        <dbReference type="SAM" id="MobiDB-lite"/>
    </source>
</evidence>
<dbReference type="PROSITE" id="PS50005">
    <property type="entry name" value="TPR"/>
    <property type="match status" value="1"/>
</dbReference>
<dbReference type="STRING" id="1441469.A0A225AEN0"/>
<dbReference type="Gene3D" id="3.40.50.1820">
    <property type="entry name" value="alpha/beta hydrolase"/>
    <property type="match status" value="1"/>
</dbReference>
<feature type="repeat" description="TPR" evidence="1">
    <location>
        <begin position="1085"/>
        <end position="1118"/>
    </location>
</feature>
<sequence length="1171" mass="131631">MPSGINLLYKADFARGGDSAGRENRVVDIVAVHGLNENLIEAWTHPETGTLWLQDFLPESIPAARVLTFGYDSSPSSFCGPACADTIQKHANTLVASLQGDRSLEGCDNRPIIFVCHGLGGVTSSQVQHLYTVFVSTYAILFFGTPHDRVDSASWLTPDTAPQSGSPVRSRQHSHERNSLVSDDDSNTLQIITEQFAPLMKKFRIFFFWEELPTKFGNNMQFLVEEDSAAPSMDNTERCGIDATHSGMVKFSTSNSSSYRTVIAALARYCNDAPAVIARRWEKELETLARTRSNDASEIVGPDFEIHLDRFTSSYKNNILEEHRNKYFFPPHDTNPKFVGRQDILSMIQKTLFSSESIPSERRQRRFVVFGMGGCGKTELSSKFAEDNKDRYHAVFTIRAENLETAKESFADIGKRGGLEATESAGKYWLSQLRKPWLLIIDNADNPDLDLQDLFPRGNLGHVLVTTKNPDFRIHGTAGSIELKGLREEEALHLLLERAQIPRPWDATTESSGQEISKALGYLALALVQAGTAVFRKLCDLKDYLNFHNLYWSKRGARSPSIGEVEEKRAKRGEDIIYSAFDFSFEYLRAKNTSISQDAVQILNIVGFYHFENIRVDIFTRAIENRRKSIAMSTAKSIGGRMLNAVVSRLHPPHMLPQFLKGGLEALNPYRVREALHELYALSLINYDGRNASFSLHPLVHSWARDRLSHGEKAVWAQIALNTLTESILLPPEDAEELHAEYRKDLLPHLDKCLAACPMQTRNLDDKLGRVQLALAKLLQQTLLFIVRDQAVSAAKCGYVYAERGRFTEGALYLSMVKDILVQTLGYENEKTMIATLGLAGVCWGLGRLEEAIELQKRVVQARSKVLGPENHDTLVAMDQLGRSFWLHGEYQEALQLQQVTTNRMKASLGYEHPDTLAALDNLGVTLGSWHRFHESMEIHKQVLFAREKNLGRTDLETLTTLNNLAMALLDLGKLFEAKKIMEEVVEQRQLKLGKEHPWTLWAICNLAKVMIELGRLKEAETLLIDGIAAGIRSLSDDHLGVLMGRGQLARVYARQGRAKEAEILTLEVIDKVASSRGQEHPDYIYALFKLAQLYEQQGKFEKAIDACENALQRANTRLTTRHPLYKKIDSYINALRGLLLSEELDLNTANAGGSIHKSPKLRNLPHTKTW</sequence>
<dbReference type="SUPFAM" id="SSF48452">
    <property type="entry name" value="TPR-like"/>
    <property type="match status" value="2"/>
</dbReference>
<accession>A0A225AEN0</accession>
<keyword evidence="4" id="KW-1185">Reference proteome</keyword>
<dbReference type="SMART" id="SM00028">
    <property type="entry name" value="TPR"/>
    <property type="match status" value="3"/>
</dbReference>
<dbReference type="InterPro" id="IPR011990">
    <property type="entry name" value="TPR-like_helical_dom_sf"/>
</dbReference>
<organism evidence="3 4">
    <name type="scientific">Talaromyces atroroseus</name>
    <dbReference type="NCBI Taxonomy" id="1441469"/>
    <lineage>
        <taxon>Eukaryota</taxon>
        <taxon>Fungi</taxon>
        <taxon>Dikarya</taxon>
        <taxon>Ascomycota</taxon>
        <taxon>Pezizomycotina</taxon>
        <taxon>Eurotiomycetes</taxon>
        <taxon>Eurotiomycetidae</taxon>
        <taxon>Eurotiales</taxon>
        <taxon>Trichocomaceae</taxon>
        <taxon>Talaromyces</taxon>
        <taxon>Talaromyces sect. Trachyspermi</taxon>
    </lineage>
</organism>
<feature type="region of interest" description="Disordered" evidence="2">
    <location>
        <begin position="154"/>
        <end position="182"/>
    </location>
</feature>
<dbReference type="AlphaFoldDB" id="A0A225AEN0"/>
<dbReference type="PANTHER" id="PTHR46082">
    <property type="entry name" value="ATP/GTP-BINDING PROTEIN-RELATED"/>
    <property type="match status" value="1"/>
</dbReference>
<dbReference type="RefSeq" id="XP_020116595.1">
    <property type="nucleotide sequence ID" value="XM_020263304.1"/>
</dbReference>
<evidence type="ECO:0000313" key="4">
    <source>
        <dbReference type="Proteomes" id="UP000214365"/>
    </source>
</evidence>
<dbReference type="SUPFAM" id="SSF52540">
    <property type="entry name" value="P-loop containing nucleoside triphosphate hydrolases"/>
    <property type="match status" value="1"/>
</dbReference>
<proteinExistence type="predicted"/>
<reference evidence="3 4" key="1">
    <citation type="submission" date="2015-06" db="EMBL/GenBank/DDBJ databases">
        <title>Talaromyces atroroseus IBT 11181 draft genome.</title>
        <authorList>
            <person name="Rasmussen K.B."/>
            <person name="Rasmussen S."/>
            <person name="Petersen B."/>
            <person name="Sicheritz-Ponten T."/>
            <person name="Mortensen U.H."/>
            <person name="Thrane U."/>
        </authorList>
    </citation>
    <scope>NUCLEOTIDE SEQUENCE [LARGE SCALE GENOMIC DNA]</scope>
    <source>
        <strain evidence="3 4">IBT 11181</strain>
    </source>
</reference>
<dbReference type="InterPro" id="IPR029058">
    <property type="entry name" value="AB_hydrolase_fold"/>
</dbReference>
<dbReference type="InterPro" id="IPR027417">
    <property type="entry name" value="P-loop_NTPase"/>
</dbReference>
<dbReference type="GeneID" id="31007855"/>
<dbReference type="OrthoDB" id="5086500at2759"/>
<dbReference type="SUPFAM" id="SSF53474">
    <property type="entry name" value="alpha/beta-Hydrolases"/>
    <property type="match status" value="1"/>
</dbReference>
<dbReference type="Gene3D" id="1.25.40.10">
    <property type="entry name" value="Tetratricopeptide repeat domain"/>
    <property type="match status" value="2"/>
</dbReference>
<evidence type="ECO:0000313" key="3">
    <source>
        <dbReference type="EMBL" id="OKL56474.1"/>
    </source>
</evidence>
<comment type="caution">
    <text evidence="3">The sequence shown here is derived from an EMBL/GenBank/DDBJ whole genome shotgun (WGS) entry which is preliminary data.</text>
</comment>
<dbReference type="Proteomes" id="UP000214365">
    <property type="component" value="Unassembled WGS sequence"/>
</dbReference>
<dbReference type="Gene3D" id="3.40.50.300">
    <property type="entry name" value="P-loop containing nucleotide triphosphate hydrolases"/>
    <property type="match status" value="1"/>
</dbReference>
<dbReference type="Pfam" id="PF13424">
    <property type="entry name" value="TPR_12"/>
    <property type="match status" value="3"/>
</dbReference>
<dbReference type="InterPro" id="IPR053137">
    <property type="entry name" value="NLR-like"/>
</dbReference>
<gene>
    <name evidence="3" type="ORF">UA08_08099</name>
</gene>
<evidence type="ECO:0000256" key="1">
    <source>
        <dbReference type="PROSITE-ProRule" id="PRU00339"/>
    </source>
</evidence>